<dbReference type="Proteomes" id="UP000327424">
    <property type="component" value="Chromosome"/>
</dbReference>
<dbReference type="InterPro" id="IPR036388">
    <property type="entry name" value="WH-like_DNA-bd_sf"/>
</dbReference>
<dbReference type="Pfam" id="PF03466">
    <property type="entry name" value="LysR_substrate"/>
    <property type="match status" value="1"/>
</dbReference>
<dbReference type="KEGG" id="mmaa:FR932_09030"/>
<reference evidence="6 7" key="1">
    <citation type="submission" date="2019-09" db="EMBL/GenBank/DDBJ databases">
        <title>Hybrid Assembly of the complete Genome of the Deep-Sea Bacterium Moritella marina from long Nanopore and Illumina reads.</title>
        <authorList>
            <person name="Magin S."/>
            <person name="Georgoulis A."/>
            <person name="Papadimitriou K."/>
            <person name="Iliakis G."/>
            <person name="Vorgias C.E."/>
        </authorList>
    </citation>
    <scope>NUCLEOTIDE SEQUENCE [LARGE SCALE GENOMIC DNA]</scope>
    <source>
        <strain evidence="6 7">MP-1</strain>
    </source>
</reference>
<evidence type="ECO:0000259" key="5">
    <source>
        <dbReference type="PROSITE" id="PS50931"/>
    </source>
</evidence>
<evidence type="ECO:0000256" key="2">
    <source>
        <dbReference type="ARBA" id="ARBA00023015"/>
    </source>
</evidence>
<organism evidence="6 7">
    <name type="scientific">Moritella marina ATCC 15381</name>
    <dbReference type="NCBI Taxonomy" id="1202962"/>
    <lineage>
        <taxon>Bacteria</taxon>
        <taxon>Pseudomonadati</taxon>
        <taxon>Pseudomonadota</taxon>
        <taxon>Gammaproteobacteria</taxon>
        <taxon>Alteromonadales</taxon>
        <taxon>Moritellaceae</taxon>
        <taxon>Moritella</taxon>
    </lineage>
</organism>
<dbReference type="CDD" id="cd08432">
    <property type="entry name" value="PBP2_GcdR_TrpI_HvrB_AmpR_like"/>
    <property type="match status" value="1"/>
</dbReference>
<dbReference type="OrthoDB" id="5877876at2"/>
<dbReference type="SUPFAM" id="SSF46785">
    <property type="entry name" value="Winged helix' DNA-binding domain"/>
    <property type="match status" value="1"/>
</dbReference>
<dbReference type="InterPro" id="IPR036390">
    <property type="entry name" value="WH_DNA-bd_sf"/>
</dbReference>
<dbReference type="InterPro" id="IPR058163">
    <property type="entry name" value="LysR-type_TF_proteobact-type"/>
</dbReference>
<dbReference type="AlphaFoldDB" id="A0A5J6WKM5"/>
<dbReference type="EMBL" id="CP044399">
    <property type="protein sequence ID" value="QFI37984.1"/>
    <property type="molecule type" value="Genomic_DNA"/>
</dbReference>
<dbReference type="PRINTS" id="PR00039">
    <property type="entry name" value="HTHLYSR"/>
</dbReference>
<evidence type="ECO:0000256" key="4">
    <source>
        <dbReference type="ARBA" id="ARBA00023163"/>
    </source>
</evidence>
<gene>
    <name evidence="6" type="primary">gcvA</name>
    <name evidence="6" type="ORF">FR932_09030</name>
</gene>
<dbReference type="NCBIfam" id="NF008352">
    <property type="entry name" value="PRK11139.1"/>
    <property type="match status" value="1"/>
</dbReference>
<keyword evidence="3" id="KW-0238">DNA-binding</keyword>
<dbReference type="Gene3D" id="3.40.190.10">
    <property type="entry name" value="Periplasmic binding protein-like II"/>
    <property type="match status" value="2"/>
</dbReference>
<feature type="domain" description="HTH lysR-type" evidence="5">
    <location>
        <begin position="1"/>
        <end position="63"/>
    </location>
</feature>
<keyword evidence="4" id="KW-0804">Transcription</keyword>
<dbReference type="Gene3D" id="1.10.10.10">
    <property type="entry name" value="Winged helix-like DNA-binding domain superfamily/Winged helix DNA-binding domain"/>
    <property type="match status" value="1"/>
</dbReference>
<dbReference type="PROSITE" id="PS50931">
    <property type="entry name" value="HTH_LYSR"/>
    <property type="match status" value="1"/>
</dbReference>
<dbReference type="RefSeq" id="WP_019441850.1">
    <property type="nucleotide sequence ID" value="NZ_ALOE01000022.1"/>
</dbReference>
<sequence>MNNIAHLNAVRAFEASARHLSFSLAANELNVTPAAIGQQVRLLEEWLGVSLFIRASSGTSRLTLTAQAKMALPEISLGLEHISQGLALLQKPIINNAITVSVSPAFAAKWLLMHIDDFQFNHPDYDLRLNTNSRSVNYFAEDIDIGVRYGKGNWPGLSQTLLMDEDIFPVCSPDLIKQGLALPTDLADYPLLHDHSMPVSSGFPTWASWLAVQGIDNVNTNKGLKINNSASVIQAAVAGQGVALGRSVLVKDDLACGRLVKPFPALDSSTELAYYIVWRPEHDTLAKVQAFKVWLLETVEAQAVNNN</sequence>
<evidence type="ECO:0000313" key="7">
    <source>
        <dbReference type="Proteomes" id="UP000327424"/>
    </source>
</evidence>
<dbReference type="GO" id="GO:0043565">
    <property type="term" value="F:sequence-specific DNA binding"/>
    <property type="evidence" value="ECO:0007669"/>
    <property type="project" value="TreeGrafter"/>
</dbReference>
<dbReference type="PANTHER" id="PTHR30537">
    <property type="entry name" value="HTH-TYPE TRANSCRIPTIONAL REGULATOR"/>
    <property type="match status" value="1"/>
</dbReference>
<comment type="similarity">
    <text evidence="1">Belongs to the LysR transcriptional regulatory family.</text>
</comment>
<keyword evidence="2" id="KW-0805">Transcription regulation</keyword>
<proteinExistence type="inferred from homology"/>
<keyword evidence="7" id="KW-1185">Reference proteome</keyword>
<dbReference type="Pfam" id="PF00126">
    <property type="entry name" value="HTH_1"/>
    <property type="match status" value="1"/>
</dbReference>
<dbReference type="InterPro" id="IPR005119">
    <property type="entry name" value="LysR_subst-bd"/>
</dbReference>
<dbReference type="GO" id="GO:0006351">
    <property type="term" value="P:DNA-templated transcription"/>
    <property type="evidence" value="ECO:0007669"/>
    <property type="project" value="TreeGrafter"/>
</dbReference>
<dbReference type="FunFam" id="3.40.190.10:FF:000017">
    <property type="entry name" value="Glycine cleavage system transcriptional activator"/>
    <property type="match status" value="1"/>
</dbReference>
<name>A0A5J6WKM5_MORMI</name>
<evidence type="ECO:0000313" key="6">
    <source>
        <dbReference type="EMBL" id="QFI37984.1"/>
    </source>
</evidence>
<dbReference type="PANTHER" id="PTHR30537:SF74">
    <property type="entry name" value="HTH-TYPE TRANSCRIPTIONAL REGULATOR TRPI"/>
    <property type="match status" value="1"/>
</dbReference>
<evidence type="ECO:0000256" key="3">
    <source>
        <dbReference type="ARBA" id="ARBA00023125"/>
    </source>
</evidence>
<dbReference type="GO" id="GO:0003700">
    <property type="term" value="F:DNA-binding transcription factor activity"/>
    <property type="evidence" value="ECO:0007669"/>
    <property type="project" value="InterPro"/>
</dbReference>
<evidence type="ECO:0000256" key="1">
    <source>
        <dbReference type="ARBA" id="ARBA00009437"/>
    </source>
</evidence>
<accession>A0A5J6WKM5</accession>
<dbReference type="InterPro" id="IPR000847">
    <property type="entry name" value="LysR_HTH_N"/>
</dbReference>
<dbReference type="SUPFAM" id="SSF53850">
    <property type="entry name" value="Periplasmic binding protein-like II"/>
    <property type="match status" value="1"/>
</dbReference>
<protein>
    <submittedName>
        <fullName evidence="6">Transcriptional regulator GcvA</fullName>
    </submittedName>
</protein>